<sequence>MSSVIAEEPQTELRDITQHEIIALRTRYNLADAHTHQRQSKTQQEIVSQLPRLWYESEELTQHELEQRFIHRFFELQGQPTALKLDRALLAYAASIVMFIATTFCMQRRLSISLIEPCFDNLHDLIKNLQVPRIPLHEELFYDVDKIRENLENATTGDVLCLVDPNNPTGFTLLQHGRRGFQQVVDFCRDHNKILMLDLSFVSFVLSEGPLDRFDLYEMLEESGITYIVMEDTGKVWPVQDAKCAILMTSEDIYQEVYDIHTSVLLNVSPFILNMLSEYLSDSRSDALASVKNTLNTNRQVAVEALEGSALEYQKPAAPVSVAWFKITDPNITASKLQEAAYEKQVYVLPGTYFYWSRPEAGERYVRLALARQPEVFAPAVQRLREVVDELSG</sequence>
<gene>
    <name evidence="2" type="ORF">DRB17_09590</name>
</gene>
<keyword evidence="2" id="KW-0032">Aminotransferase</keyword>
<dbReference type="RefSeq" id="WP_114581979.1">
    <property type="nucleotide sequence ID" value="NZ_QPMH01000007.1"/>
</dbReference>
<comment type="caution">
    <text evidence="2">The sequence shown here is derived from an EMBL/GenBank/DDBJ whole genome shotgun (WGS) entry which is preliminary data.</text>
</comment>
<dbReference type="GO" id="GO:0030170">
    <property type="term" value="F:pyridoxal phosphate binding"/>
    <property type="evidence" value="ECO:0007669"/>
    <property type="project" value="InterPro"/>
</dbReference>
<evidence type="ECO:0000313" key="2">
    <source>
        <dbReference type="EMBL" id="RDD62081.1"/>
    </source>
</evidence>
<feature type="domain" description="Aminotransferase class I/classII large" evidence="1">
    <location>
        <begin position="62"/>
        <end position="383"/>
    </location>
</feature>
<dbReference type="EMBL" id="QPMH01000007">
    <property type="protein sequence ID" value="RDD62081.1"/>
    <property type="molecule type" value="Genomic_DNA"/>
</dbReference>
<dbReference type="PANTHER" id="PTHR43510">
    <property type="entry name" value="AMINOTRANSFERASE FUNCTION, HYPOTHETICAL (EUROFUNG)"/>
    <property type="match status" value="1"/>
</dbReference>
<accession>A0A369T9R9</accession>
<keyword evidence="2" id="KW-0808">Transferase</keyword>
<evidence type="ECO:0000259" key="1">
    <source>
        <dbReference type="Pfam" id="PF00155"/>
    </source>
</evidence>
<dbReference type="InterPro" id="IPR015422">
    <property type="entry name" value="PyrdxlP-dep_Trfase_small"/>
</dbReference>
<dbReference type="PANTHER" id="PTHR43510:SF1">
    <property type="entry name" value="AMINOTRANSFERASE FUNCTION, HYPOTHETICAL (EUROFUNG)"/>
    <property type="match status" value="1"/>
</dbReference>
<dbReference type="InterPro" id="IPR004839">
    <property type="entry name" value="Aminotransferase_I/II_large"/>
</dbReference>
<dbReference type="GO" id="GO:0008483">
    <property type="term" value="F:transaminase activity"/>
    <property type="evidence" value="ECO:0007669"/>
    <property type="project" value="UniProtKB-KW"/>
</dbReference>
<dbReference type="InterPro" id="IPR015424">
    <property type="entry name" value="PyrdxlP-dep_Trfase"/>
</dbReference>
<reference evidence="2 3" key="1">
    <citation type="submission" date="2018-07" db="EMBL/GenBank/DDBJ databases">
        <title>Venubactetium sediminum gen. nov., sp. nov., isolated from a marine solar saltern.</title>
        <authorList>
            <person name="Wang S."/>
        </authorList>
    </citation>
    <scope>NUCLEOTIDE SEQUENCE [LARGE SCALE GENOMIC DNA]</scope>
    <source>
        <strain evidence="2 3">WD2A32</strain>
    </source>
</reference>
<protein>
    <submittedName>
        <fullName evidence="2">Aminotransferase class I/II-fold pyridoxal phosphate-dependent enzyme</fullName>
    </submittedName>
</protein>
<organism evidence="2 3">
    <name type="scientific">Ferruginivarius sediminum</name>
    <dbReference type="NCBI Taxonomy" id="2661937"/>
    <lineage>
        <taxon>Bacteria</taxon>
        <taxon>Pseudomonadati</taxon>
        <taxon>Pseudomonadota</taxon>
        <taxon>Alphaproteobacteria</taxon>
        <taxon>Rhodospirillales</taxon>
        <taxon>Rhodospirillaceae</taxon>
        <taxon>Ferruginivarius</taxon>
    </lineage>
</organism>
<dbReference type="InterPro" id="IPR015421">
    <property type="entry name" value="PyrdxlP-dep_Trfase_major"/>
</dbReference>
<dbReference type="AlphaFoldDB" id="A0A369T9R9"/>
<dbReference type="Pfam" id="PF00155">
    <property type="entry name" value="Aminotran_1_2"/>
    <property type="match status" value="1"/>
</dbReference>
<dbReference type="Proteomes" id="UP000253941">
    <property type="component" value="Unassembled WGS sequence"/>
</dbReference>
<dbReference type="SUPFAM" id="SSF53383">
    <property type="entry name" value="PLP-dependent transferases"/>
    <property type="match status" value="1"/>
</dbReference>
<dbReference type="Gene3D" id="3.40.640.10">
    <property type="entry name" value="Type I PLP-dependent aspartate aminotransferase-like (Major domain)"/>
    <property type="match status" value="1"/>
</dbReference>
<name>A0A369T9R9_9PROT</name>
<proteinExistence type="predicted"/>
<keyword evidence="3" id="KW-1185">Reference proteome</keyword>
<evidence type="ECO:0000313" key="3">
    <source>
        <dbReference type="Proteomes" id="UP000253941"/>
    </source>
</evidence>
<dbReference type="Gene3D" id="3.90.1150.10">
    <property type="entry name" value="Aspartate Aminotransferase, domain 1"/>
    <property type="match status" value="1"/>
</dbReference>